<accession>A0AAD1UC77</accession>
<keyword evidence="1" id="KW-0175">Coiled coil</keyword>
<feature type="compositionally biased region" description="Polar residues" evidence="2">
    <location>
        <begin position="43"/>
        <end position="59"/>
    </location>
</feature>
<organism evidence="3 4">
    <name type="scientific">Euplotes crassus</name>
    <dbReference type="NCBI Taxonomy" id="5936"/>
    <lineage>
        <taxon>Eukaryota</taxon>
        <taxon>Sar</taxon>
        <taxon>Alveolata</taxon>
        <taxon>Ciliophora</taxon>
        <taxon>Intramacronucleata</taxon>
        <taxon>Spirotrichea</taxon>
        <taxon>Hypotrichia</taxon>
        <taxon>Euplotida</taxon>
        <taxon>Euplotidae</taxon>
        <taxon>Moneuplotes</taxon>
    </lineage>
</organism>
<dbReference type="EMBL" id="CAMPGE010006428">
    <property type="protein sequence ID" value="CAI2365271.1"/>
    <property type="molecule type" value="Genomic_DNA"/>
</dbReference>
<feature type="coiled-coil region" evidence="1">
    <location>
        <begin position="190"/>
        <end position="238"/>
    </location>
</feature>
<proteinExistence type="predicted"/>
<feature type="compositionally biased region" description="Polar residues" evidence="2">
    <location>
        <begin position="1"/>
        <end position="10"/>
    </location>
</feature>
<gene>
    <name evidence="3" type="ORF">ECRASSUSDP1_LOCUS6621</name>
</gene>
<feature type="compositionally biased region" description="Polar residues" evidence="2">
    <location>
        <begin position="17"/>
        <end position="29"/>
    </location>
</feature>
<sequence>MNASQRSSQYVPKPGTKYSTPVTYDSNENSGHKQFGRSKTSSHKMNSSTNYKSGYSVNKPSEIKYGEDIKQQMGNELEESYHDELDEFSTPNSTQQNREINRMSYVSQLKSMKTKTSKFDDDQSEEVEDLLMKNGFHQSKGEFSLKNSSHQDCYFKNMNEFVDDKLDMVVEKLAEKKSLSTVNNTLRCVVDKLSKETSKLMKEKKDLEQNYDKEFEKNKKLNSECDEILEQLTVFRENLESYRISENANINSMRDDEADMKNNYNHNLQQFNLDKNLWNDDLKEQRSEIKELEEENRLAQLSLKDVQAKHKYCKKLEYEKTMVFKEKAKILGQLIKDEKPTLKATTNKRVMDITKTFAKKLDHRKITSGIDTTRGIIDLSSTKLFNTTLNSIRINGVEKTFDSIEKIKSAKGAKRGSMTKMNVSHNSLNIHK</sequence>
<feature type="region of interest" description="Disordered" evidence="2">
    <location>
        <begin position="1"/>
        <end position="59"/>
    </location>
</feature>
<name>A0AAD1UC77_EUPCR</name>
<comment type="caution">
    <text evidence="3">The sequence shown here is derived from an EMBL/GenBank/DDBJ whole genome shotgun (WGS) entry which is preliminary data.</text>
</comment>
<evidence type="ECO:0000256" key="1">
    <source>
        <dbReference type="SAM" id="Coils"/>
    </source>
</evidence>
<evidence type="ECO:0000256" key="2">
    <source>
        <dbReference type="SAM" id="MobiDB-lite"/>
    </source>
</evidence>
<evidence type="ECO:0000313" key="3">
    <source>
        <dbReference type="EMBL" id="CAI2365271.1"/>
    </source>
</evidence>
<feature type="coiled-coil region" evidence="1">
    <location>
        <begin position="275"/>
        <end position="309"/>
    </location>
</feature>
<evidence type="ECO:0000313" key="4">
    <source>
        <dbReference type="Proteomes" id="UP001295684"/>
    </source>
</evidence>
<keyword evidence="4" id="KW-1185">Reference proteome</keyword>
<protein>
    <submittedName>
        <fullName evidence="3">Uncharacterized protein</fullName>
    </submittedName>
</protein>
<reference evidence="3" key="1">
    <citation type="submission" date="2023-07" db="EMBL/GenBank/DDBJ databases">
        <authorList>
            <consortium name="AG Swart"/>
            <person name="Singh M."/>
            <person name="Singh A."/>
            <person name="Seah K."/>
            <person name="Emmerich C."/>
        </authorList>
    </citation>
    <scope>NUCLEOTIDE SEQUENCE</scope>
    <source>
        <strain evidence="3">DP1</strain>
    </source>
</reference>
<dbReference type="Proteomes" id="UP001295684">
    <property type="component" value="Unassembled WGS sequence"/>
</dbReference>
<dbReference type="AlphaFoldDB" id="A0AAD1UC77"/>